<evidence type="ECO:0000259" key="7">
    <source>
        <dbReference type="Pfam" id="PF14322"/>
    </source>
</evidence>
<comment type="similarity">
    <text evidence="2">Belongs to the SusD family.</text>
</comment>
<comment type="subcellular location">
    <subcellularLocation>
        <location evidence="1">Cell outer membrane</location>
    </subcellularLocation>
</comment>
<dbReference type="EMBL" id="DYVL01000146">
    <property type="protein sequence ID" value="HJG12678.1"/>
    <property type="molecule type" value="Genomic_DNA"/>
</dbReference>
<dbReference type="Gene3D" id="1.25.40.390">
    <property type="match status" value="1"/>
</dbReference>
<evidence type="ECO:0000256" key="4">
    <source>
        <dbReference type="ARBA" id="ARBA00023136"/>
    </source>
</evidence>
<dbReference type="InterPro" id="IPR012944">
    <property type="entry name" value="SusD_RagB_dom"/>
</dbReference>
<evidence type="ECO:0000313" key="9">
    <source>
        <dbReference type="Proteomes" id="UP000747074"/>
    </source>
</evidence>
<dbReference type="Pfam" id="PF07980">
    <property type="entry name" value="SusD_RagB"/>
    <property type="match status" value="1"/>
</dbReference>
<proteinExistence type="inferred from homology"/>
<name>A0A921I9B4_9BACE</name>
<accession>A0A921I9B4</accession>
<dbReference type="PROSITE" id="PS51257">
    <property type="entry name" value="PROKAR_LIPOPROTEIN"/>
    <property type="match status" value="1"/>
</dbReference>
<evidence type="ECO:0000256" key="5">
    <source>
        <dbReference type="ARBA" id="ARBA00023237"/>
    </source>
</evidence>
<dbReference type="InterPro" id="IPR011990">
    <property type="entry name" value="TPR-like_helical_dom_sf"/>
</dbReference>
<protein>
    <submittedName>
        <fullName evidence="8">RagB/SusD family nutrient uptake outer membrane protein</fullName>
    </submittedName>
</protein>
<keyword evidence="5" id="KW-0998">Cell outer membrane</keyword>
<feature type="domain" description="SusD-like N-terminal" evidence="7">
    <location>
        <begin position="23"/>
        <end position="227"/>
    </location>
</feature>
<dbReference type="InterPro" id="IPR033985">
    <property type="entry name" value="SusD-like_N"/>
</dbReference>
<evidence type="ECO:0000313" key="8">
    <source>
        <dbReference type="EMBL" id="HJG12678.1"/>
    </source>
</evidence>
<sequence>MIKKISYTFALIGSLLLSSCDSYLDIQPVGKVIPTTLADYRALLTTAYNQNFNDKGIAEVRTDIANVLQSDQITTPKNSFGDIEIWNDGNPSPSTRQFGWASYYTNIYYANAIIDKKDEITEGNQQDINQLAGEAYMMRAYMHFILVNLYGQPYTKAGAPDTKAVPLKLDLDLEGIPSKNTVKEIYTAILSDIASARRLMNKKEWETQYAYRFSTLSVDAMESRVYLYMGEWEKSYEASERVLAEKPNLEDLNAKEPTLPNNYKSAERITAYEIILNSDNTSSLVVSPLFYQKYEEGKDMRRAMYFSNKEGYDISAKNGKSEFKCTFRTGELYLNSAEAAAHLNKLAEARTRLLKLMENRYSAEAYKQKKDAVNAMNQTALITEILNERALELAFEGHRWFDLRRTTRPEIRKEIDGATYILGQDDARYTLRIPQDAIDANPGLLN</sequence>
<evidence type="ECO:0000256" key="3">
    <source>
        <dbReference type="ARBA" id="ARBA00022729"/>
    </source>
</evidence>
<evidence type="ECO:0000256" key="2">
    <source>
        <dbReference type="ARBA" id="ARBA00006275"/>
    </source>
</evidence>
<feature type="domain" description="RagB/SusD" evidence="6">
    <location>
        <begin position="306"/>
        <end position="444"/>
    </location>
</feature>
<dbReference type="Pfam" id="PF14322">
    <property type="entry name" value="SusD-like_3"/>
    <property type="match status" value="1"/>
</dbReference>
<reference evidence="8" key="2">
    <citation type="submission" date="2021-09" db="EMBL/GenBank/DDBJ databases">
        <authorList>
            <person name="Gilroy R."/>
        </authorList>
    </citation>
    <scope>NUCLEOTIDE SEQUENCE</scope>
    <source>
        <strain evidence="8">CHK154-13316</strain>
    </source>
</reference>
<reference evidence="8" key="1">
    <citation type="journal article" date="2021" name="PeerJ">
        <title>Extensive microbial diversity within the chicken gut microbiome revealed by metagenomics and culture.</title>
        <authorList>
            <person name="Gilroy R."/>
            <person name="Ravi A."/>
            <person name="Getino M."/>
            <person name="Pursley I."/>
            <person name="Horton D.L."/>
            <person name="Alikhan N.F."/>
            <person name="Baker D."/>
            <person name="Gharbi K."/>
            <person name="Hall N."/>
            <person name="Watson M."/>
            <person name="Adriaenssens E.M."/>
            <person name="Foster-Nyarko E."/>
            <person name="Jarju S."/>
            <person name="Secka A."/>
            <person name="Antonio M."/>
            <person name="Oren A."/>
            <person name="Chaudhuri R.R."/>
            <person name="La Ragione R."/>
            <person name="Hildebrand F."/>
            <person name="Pallen M.J."/>
        </authorList>
    </citation>
    <scope>NUCLEOTIDE SEQUENCE</scope>
    <source>
        <strain evidence="8">CHK154-13316</strain>
    </source>
</reference>
<keyword evidence="3" id="KW-0732">Signal</keyword>
<dbReference type="AlphaFoldDB" id="A0A921I9B4"/>
<comment type="caution">
    <text evidence="8">The sequence shown here is derived from an EMBL/GenBank/DDBJ whole genome shotgun (WGS) entry which is preliminary data.</text>
</comment>
<gene>
    <name evidence="8" type="ORF">K8V07_12225</name>
</gene>
<dbReference type="Proteomes" id="UP000747074">
    <property type="component" value="Unassembled WGS sequence"/>
</dbReference>
<dbReference type="SUPFAM" id="SSF48452">
    <property type="entry name" value="TPR-like"/>
    <property type="match status" value="1"/>
</dbReference>
<evidence type="ECO:0000259" key="6">
    <source>
        <dbReference type="Pfam" id="PF07980"/>
    </source>
</evidence>
<evidence type="ECO:0000256" key="1">
    <source>
        <dbReference type="ARBA" id="ARBA00004442"/>
    </source>
</evidence>
<organism evidence="8 9">
    <name type="scientific">Bacteroides xylanisolvens</name>
    <dbReference type="NCBI Taxonomy" id="371601"/>
    <lineage>
        <taxon>Bacteria</taxon>
        <taxon>Pseudomonadati</taxon>
        <taxon>Bacteroidota</taxon>
        <taxon>Bacteroidia</taxon>
        <taxon>Bacteroidales</taxon>
        <taxon>Bacteroidaceae</taxon>
        <taxon>Bacteroides</taxon>
    </lineage>
</organism>
<keyword evidence="4" id="KW-0472">Membrane</keyword>